<dbReference type="KEGG" id="sbf:JCM31447_314900"/>
<dbReference type="OrthoDB" id="5637078at2"/>
<proteinExistence type="predicted"/>
<dbReference type="RefSeq" id="WP_130606443.1">
    <property type="nucleotide sequence ID" value="NZ_AP019368.1"/>
</dbReference>
<protein>
    <submittedName>
        <fullName evidence="1">Uncharacterized protein</fullName>
    </submittedName>
</protein>
<accession>A0A4P2VKJ2</accession>
<evidence type="ECO:0000313" key="1">
    <source>
        <dbReference type="EMBL" id="BBH52200.1"/>
    </source>
</evidence>
<name>A0A4P2VKJ2_FLUSA</name>
<sequence length="182" mass="19991">MKKIIIVIISCTIFFSLVCAITIYTSIRNLGAIKIENSTQTSLKIVGKVELKKSAITEKADVIGKVKVFNSTLNNIKTIGFLNLHDNSKVNGDIKVTGNLFMSLSRIEKQLNITSENIEINDNSYVRSIFVNKDEDNKEEVISIDNSIVDGNIEFESQHGKVKLKNGAKVTGTVIGGTVDTI</sequence>
<dbReference type="AlphaFoldDB" id="A0A4P2VKJ2"/>
<keyword evidence="2" id="KW-1185">Reference proteome</keyword>
<reference evidence="1 2" key="1">
    <citation type="submission" date="2018-12" db="EMBL/GenBank/DDBJ databases">
        <title>Rubrispira sanarue gen. nov., sp., nov., a member of the order Silvanigrellales, isolated from a brackish lake in Hamamatsu Japan.</title>
        <authorList>
            <person name="Maejima Y."/>
            <person name="Iino T."/>
            <person name="Muraguchi Y."/>
            <person name="Fukuda K."/>
            <person name="Nojiri H."/>
            <person name="Ohkuma M."/>
            <person name="Moriuchi R."/>
            <person name="Dohra H."/>
            <person name="Kimbara K."/>
            <person name="Shintani M."/>
        </authorList>
    </citation>
    <scope>NUCLEOTIDE SEQUENCE [LARGE SCALE GENOMIC DNA]</scope>
    <source>
        <strain evidence="1 2">RF1110005</strain>
    </source>
</reference>
<dbReference type="Proteomes" id="UP000291236">
    <property type="component" value="Chromosome"/>
</dbReference>
<gene>
    <name evidence="1" type="ORF">JCM31447_314900</name>
</gene>
<organism evidence="1 2">
    <name type="scientific">Fluviispira sanaruensis</name>
    <dbReference type="NCBI Taxonomy" id="2493639"/>
    <lineage>
        <taxon>Bacteria</taxon>
        <taxon>Pseudomonadati</taxon>
        <taxon>Bdellovibrionota</taxon>
        <taxon>Oligoflexia</taxon>
        <taxon>Silvanigrellales</taxon>
        <taxon>Silvanigrellaceae</taxon>
        <taxon>Fluviispira</taxon>
    </lineage>
</organism>
<dbReference type="EMBL" id="AP019368">
    <property type="protein sequence ID" value="BBH52200.1"/>
    <property type="molecule type" value="Genomic_DNA"/>
</dbReference>
<evidence type="ECO:0000313" key="2">
    <source>
        <dbReference type="Proteomes" id="UP000291236"/>
    </source>
</evidence>